<protein>
    <recommendedName>
        <fullName evidence="3">Carrier domain-containing protein</fullName>
    </recommendedName>
</protein>
<dbReference type="STRING" id="229535.A0A0N0RZA3"/>
<dbReference type="Proteomes" id="UP000037696">
    <property type="component" value="Unassembled WGS sequence"/>
</dbReference>
<dbReference type="SUPFAM" id="SSF47336">
    <property type="entry name" value="ACP-like"/>
    <property type="match status" value="1"/>
</dbReference>
<dbReference type="AlphaFoldDB" id="A0A0N0RZA3"/>
<evidence type="ECO:0000313" key="2">
    <source>
        <dbReference type="Proteomes" id="UP000037696"/>
    </source>
</evidence>
<keyword evidence="2" id="KW-1185">Reference proteome</keyword>
<dbReference type="EMBL" id="LHQQ01000059">
    <property type="protein sequence ID" value="KOS44545.1"/>
    <property type="molecule type" value="Genomic_DNA"/>
</dbReference>
<evidence type="ECO:0008006" key="3">
    <source>
        <dbReference type="Google" id="ProtNLM"/>
    </source>
</evidence>
<name>A0A0N0RZA3_9EURO</name>
<sequence>MATLCASGSSSVKSAQAKKLLQHLLKKGGPRPLSAGHTVHVFDVHAGVAHVIPLTPKFLDEVSVGLWLFVPRCKEYRVLRYKAGCAKQAKRQWLMQSLSSRSSTPSTSRATIRHHPILEVMVTFHLKGAIEDYLDIDGLDVQREMCYALGSKLFLMFEWTELEVDHWILCTDYDYDQIAPVTITVIDQALRYVIEKRLAHTFPETKEDSSSEGKNDGDENALYDRLVYIVRRQMAACLSIDLADCPCSMSFFKTGGDSIDVWRLQCQLKRVGVDMPISTVFEVSLKSPDLSFARSGSFNPHIKLRG</sequence>
<dbReference type="OrthoDB" id="416786at2759"/>
<dbReference type="InterPro" id="IPR036736">
    <property type="entry name" value="ACP-like_sf"/>
</dbReference>
<proteinExistence type="predicted"/>
<gene>
    <name evidence="1" type="ORF">ACN38_g4561</name>
</gene>
<comment type="caution">
    <text evidence="1">The sequence shown here is derived from an EMBL/GenBank/DDBJ whole genome shotgun (WGS) entry which is preliminary data.</text>
</comment>
<accession>A0A0N0RZA3</accession>
<dbReference type="GO" id="GO:0044550">
    <property type="term" value="P:secondary metabolite biosynthetic process"/>
    <property type="evidence" value="ECO:0007669"/>
    <property type="project" value="UniProtKB-ARBA"/>
</dbReference>
<organism evidence="1 2">
    <name type="scientific">Penicillium nordicum</name>
    <dbReference type="NCBI Taxonomy" id="229535"/>
    <lineage>
        <taxon>Eukaryota</taxon>
        <taxon>Fungi</taxon>
        <taxon>Dikarya</taxon>
        <taxon>Ascomycota</taxon>
        <taxon>Pezizomycotina</taxon>
        <taxon>Eurotiomycetes</taxon>
        <taxon>Eurotiomycetidae</taxon>
        <taxon>Eurotiales</taxon>
        <taxon>Aspergillaceae</taxon>
        <taxon>Penicillium</taxon>
    </lineage>
</organism>
<evidence type="ECO:0000313" key="1">
    <source>
        <dbReference type="EMBL" id="KOS44545.1"/>
    </source>
</evidence>
<reference evidence="1 2" key="1">
    <citation type="submission" date="2015-08" db="EMBL/GenBank/DDBJ databases">
        <title>Genome sequencing of Penicillium nordicum.</title>
        <authorList>
            <person name="Nguyen H.D."/>
            <person name="Seifert K.A."/>
        </authorList>
    </citation>
    <scope>NUCLEOTIDE SEQUENCE [LARGE SCALE GENOMIC DNA]</scope>
    <source>
        <strain evidence="1 2">DAOMC 185683</strain>
    </source>
</reference>